<evidence type="ECO:0000313" key="2">
    <source>
        <dbReference type="EMBL" id="KAJ8464092.1"/>
    </source>
</evidence>
<keyword evidence="3" id="KW-1185">Reference proteome</keyword>
<dbReference type="Pfam" id="PF12937">
    <property type="entry name" value="F-box-like"/>
    <property type="match status" value="1"/>
</dbReference>
<dbReference type="Gene3D" id="1.20.1280.50">
    <property type="match status" value="1"/>
</dbReference>
<gene>
    <name evidence="2" type="ORF">ONZ51_g9822</name>
</gene>
<dbReference type="InterPro" id="IPR001810">
    <property type="entry name" value="F-box_dom"/>
</dbReference>
<accession>A0AAD7TLT6</accession>
<reference evidence="2" key="1">
    <citation type="submission" date="2022-11" db="EMBL/GenBank/DDBJ databases">
        <title>Genome Sequence of Cubamyces cubensis.</title>
        <authorList>
            <person name="Buettner E."/>
        </authorList>
    </citation>
    <scope>NUCLEOTIDE SEQUENCE</scope>
    <source>
        <strain evidence="2">MPL-01</strain>
    </source>
</reference>
<dbReference type="InterPro" id="IPR036047">
    <property type="entry name" value="F-box-like_dom_sf"/>
</dbReference>
<proteinExistence type="predicted"/>
<evidence type="ECO:0000313" key="3">
    <source>
        <dbReference type="Proteomes" id="UP001215151"/>
    </source>
</evidence>
<name>A0AAD7TLT6_9APHY</name>
<evidence type="ECO:0000259" key="1">
    <source>
        <dbReference type="Pfam" id="PF12937"/>
    </source>
</evidence>
<dbReference type="SUPFAM" id="SSF81383">
    <property type="entry name" value="F-box domain"/>
    <property type="match status" value="1"/>
</dbReference>
<sequence>MSQTCHIQARRWPPRSLLQVELGQKRTAIAILPDDVLLEIFAAVRNLYIAGRENDRRTWLGLRRVCWRWHVVTNEPVLWSNFKASRSEAWFRFMLQQSAAIKRKDITFDRYHTLPYQLPLLQPHINSIRSLHFGRDLSMSLNPLGTKELLRAFLANTFPALEEIAALMGTSATTHQDPLSFPPQRFPRLQLLLLSELQIPLEVSGMRILHILCPISHGRYLRDQILDLLESSPQLEELHLDSGLSDHIWGRLAPTQPTLELPLLQELSFGPFVDVSSFLAYIRMPLLRRVTIKGASLFGALVRLETLRFMGASTQGWAWQGQADMWRGIDGASSSLPPNTVCCPRLQYVYTEGVFAPEADHLGSETFPAMVQALEARAARGAKLEVLVFHDMRNRFEGTRRMSDESISQWSSEDHRQKFLVYVQREMVERAVYQASVVEDAQT</sequence>
<protein>
    <recommendedName>
        <fullName evidence="1">F-box domain-containing protein</fullName>
    </recommendedName>
</protein>
<dbReference type="AlphaFoldDB" id="A0AAD7TLT6"/>
<dbReference type="Proteomes" id="UP001215151">
    <property type="component" value="Unassembled WGS sequence"/>
</dbReference>
<feature type="domain" description="F-box" evidence="1">
    <location>
        <begin position="30"/>
        <end position="81"/>
    </location>
</feature>
<dbReference type="EMBL" id="JAPEVG010000353">
    <property type="protein sequence ID" value="KAJ8464092.1"/>
    <property type="molecule type" value="Genomic_DNA"/>
</dbReference>
<organism evidence="2 3">
    <name type="scientific">Trametes cubensis</name>
    <dbReference type="NCBI Taxonomy" id="1111947"/>
    <lineage>
        <taxon>Eukaryota</taxon>
        <taxon>Fungi</taxon>
        <taxon>Dikarya</taxon>
        <taxon>Basidiomycota</taxon>
        <taxon>Agaricomycotina</taxon>
        <taxon>Agaricomycetes</taxon>
        <taxon>Polyporales</taxon>
        <taxon>Polyporaceae</taxon>
        <taxon>Trametes</taxon>
    </lineage>
</organism>
<comment type="caution">
    <text evidence="2">The sequence shown here is derived from an EMBL/GenBank/DDBJ whole genome shotgun (WGS) entry which is preliminary data.</text>
</comment>